<dbReference type="Gene3D" id="3.40.50.150">
    <property type="entry name" value="Vaccinia Virus protein VP39"/>
    <property type="match status" value="1"/>
</dbReference>
<keyword evidence="4 10" id="KW-0949">S-adenosyl-L-methionine</keyword>
<evidence type="ECO:0000256" key="7">
    <source>
        <dbReference type="ARBA" id="ARBA00039099"/>
    </source>
</evidence>
<keyword evidence="3 10" id="KW-0808">Transferase</keyword>
<sequence length="538" mass="59731">MSAQIKEGKAIIEAKSADVFYNPVQQFNRDLSVAVLRTFVGDLYDSQESGVSPQKKSRLQNSPHAKSGISILDALSATGLRSIRFAKEVPHVRQIVANDLSSHAVEFIKRNIKSNEVENLVLPVNEEATSYGAQISLIQRFARSFMYQHRATKQRFDVVDLDPYGSAAKFLDAAVQCVSDDGLLMVTCTDVAVLCGNTPETCYAKYGSMSLKSKCCHEIVSIVLIVIRNFFRASVLSLKDKFHFLLYRSTIFALRILISCIDSHANCYGRFVEPLLSVSVDFYVRVFLLVKTGPSMAKRSACKKSLIYQCASCESFVLQSLARQVATSGGSKFTNALGPSVQETCNYCGGKFRIAGPIWSAPIHDMKFVERVLGQVESMKGTDMQLGTTARLIGVLKVVREELVDVPLYYHSARIASILHLPTPKQSILWSAILNGNYRVSASHACPSAVKTDAPNDFIWDIMRTWAKQCTPSLKMSKLSENSPAFRILSLPVKNEINFKEHPLCEPTSKVQGCLRYQMNPEKNWGPRSKAKINHSAS</sequence>
<dbReference type="FunFam" id="3.30.56.70:FF:000001">
    <property type="entry name" value="tRNA (guanine(26)-N(2))-dimethyltransferase"/>
    <property type="match status" value="1"/>
</dbReference>
<evidence type="ECO:0000256" key="6">
    <source>
        <dbReference type="ARBA" id="ARBA00022884"/>
    </source>
</evidence>
<protein>
    <recommendedName>
        <fullName evidence="9 10">tRNA (guanine(26)-N(2))-dimethyltransferase</fullName>
        <ecNumber evidence="7 10">2.1.1.216</ecNumber>
    </recommendedName>
</protein>
<dbReference type="GO" id="GO:0000049">
    <property type="term" value="F:tRNA binding"/>
    <property type="evidence" value="ECO:0007669"/>
    <property type="project" value="UniProtKB-UniRule"/>
</dbReference>
<dbReference type="SUPFAM" id="SSF53335">
    <property type="entry name" value="S-adenosyl-L-methionine-dependent methyltransferases"/>
    <property type="match status" value="1"/>
</dbReference>
<evidence type="ECO:0000256" key="2">
    <source>
        <dbReference type="ARBA" id="ARBA00022603"/>
    </source>
</evidence>
<dbReference type="GO" id="GO:0002940">
    <property type="term" value="P:tRNA N2-guanine methylation"/>
    <property type="evidence" value="ECO:0007669"/>
    <property type="project" value="TreeGrafter"/>
</dbReference>
<dbReference type="Pfam" id="PF02005">
    <property type="entry name" value="TRM"/>
    <property type="match status" value="2"/>
</dbReference>
<dbReference type="InterPro" id="IPR042296">
    <property type="entry name" value="tRNA_met_Trm1_C"/>
</dbReference>
<evidence type="ECO:0000256" key="9">
    <source>
        <dbReference type="ARBA" id="ARBA00074266"/>
    </source>
</evidence>
<evidence type="ECO:0000256" key="5">
    <source>
        <dbReference type="ARBA" id="ARBA00022694"/>
    </source>
</evidence>
<keyword evidence="5 10" id="KW-0819">tRNA processing</keyword>
<name>A0A085M480_9BILA</name>
<evidence type="ECO:0000313" key="11">
    <source>
        <dbReference type="EMBL" id="KFD52026.1"/>
    </source>
</evidence>
<dbReference type="GO" id="GO:0160104">
    <property type="term" value="F:tRNA (guanine(26)-N2)-dimethyltransferase activity"/>
    <property type="evidence" value="ECO:0007669"/>
    <property type="project" value="UniProtKB-UniRule"/>
</dbReference>
<evidence type="ECO:0000256" key="8">
    <source>
        <dbReference type="ARBA" id="ARBA00051897"/>
    </source>
</evidence>
<keyword evidence="2 10" id="KW-0489">Methyltransferase</keyword>
<evidence type="ECO:0000256" key="1">
    <source>
        <dbReference type="ARBA" id="ARBA00022555"/>
    </source>
</evidence>
<accession>A0A085M480</accession>
<dbReference type="InterPro" id="IPR002905">
    <property type="entry name" value="Trm1"/>
</dbReference>
<keyword evidence="12" id="KW-1185">Reference proteome</keyword>
<evidence type="ECO:0000313" key="12">
    <source>
        <dbReference type="Proteomes" id="UP000030764"/>
    </source>
</evidence>
<organism evidence="11 12">
    <name type="scientific">Trichuris suis</name>
    <name type="common">pig whipworm</name>
    <dbReference type="NCBI Taxonomy" id="68888"/>
    <lineage>
        <taxon>Eukaryota</taxon>
        <taxon>Metazoa</taxon>
        <taxon>Ecdysozoa</taxon>
        <taxon>Nematoda</taxon>
        <taxon>Enoplea</taxon>
        <taxon>Dorylaimia</taxon>
        <taxon>Trichinellida</taxon>
        <taxon>Trichuridae</taxon>
        <taxon>Trichuris</taxon>
    </lineage>
</organism>
<dbReference type="GO" id="GO:0005634">
    <property type="term" value="C:nucleus"/>
    <property type="evidence" value="ECO:0007669"/>
    <property type="project" value="TreeGrafter"/>
</dbReference>
<dbReference type="AlphaFoldDB" id="A0A085M480"/>
<evidence type="ECO:0000256" key="4">
    <source>
        <dbReference type="ARBA" id="ARBA00022691"/>
    </source>
</evidence>
<comment type="similarity">
    <text evidence="10">Belongs to the class I-like SAM-binding methyltransferase superfamily. Trm1 family.</text>
</comment>
<dbReference type="EC" id="2.1.1.216" evidence="7 10"/>
<gene>
    <name evidence="11" type="ORF">M513_07158</name>
</gene>
<comment type="catalytic activity">
    <reaction evidence="8 10">
        <text>guanosine(26) in tRNA + 2 S-adenosyl-L-methionine = N(2)-dimethylguanosine(26) in tRNA + 2 S-adenosyl-L-homocysteine + 2 H(+)</text>
        <dbReference type="Rhea" id="RHEA:43140"/>
        <dbReference type="Rhea" id="RHEA-COMP:10359"/>
        <dbReference type="Rhea" id="RHEA-COMP:10360"/>
        <dbReference type="ChEBI" id="CHEBI:15378"/>
        <dbReference type="ChEBI" id="CHEBI:57856"/>
        <dbReference type="ChEBI" id="CHEBI:59789"/>
        <dbReference type="ChEBI" id="CHEBI:74269"/>
        <dbReference type="ChEBI" id="CHEBI:74513"/>
        <dbReference type="EC" id="2.1.1.216"/>
    </reaction>
</comment>
<dbReference type="PROSITE" id="PS51626">
    <property type="entry name" value="SAM_MT_TRM1"/>
    <property type="match status" value="1"/>
</dbReference>
<reference evidence="11 12" key="1">
    <citation type="journal article" date="2014" name="Nat. Genet.">
        <title>Genome and transcriptome of the porcine whipworm Trichuris suis.</title>
        <authorList>
            <person name="Jex A.R."/>
            <person name="Nejsum P."/>
            <person name="Schwarz E.M."/>
            <person name="Hu L."/>
            <person name="Young N.D."/>
            <person name="Hall R.S."/>
            <person name="Korhonen P.K."/>
            <person name="Liao S."/>
            <person name="Thamsborg S."/>
            <person name="Xia J."/>
            <person name="Xu P."/>
            <person name="Wang S."/>
            <person name="Scheerlinck J.P."/>
            <person name="Hofmann A."/>
            <person name="Sternberg P.W."/>
            <person name="Wang J."/>
            <person name="Gasser R.B."/>
        </authorList>
    </citation>
    <scope>NUCLEOTIDE SEQUENCE [LARGE SCALE GENOMIC DNA]</scope>
    <source>
        <strain evidence="11">DCEP-RM93M</strain>
    </source>
</reference>
<dbReference type="PANTHER" id="PTHR10631:SF3">
    <property type="entry name" value="TRNA (GUANINE(26)-N(2))-DIMETHYLTRANSFERASE"/>
    <property type="match status" value="1"/>
</dbReference>
<proteinExistence type="inferred from homology"/>
<dbReference type="PANTHER" id="PTHR10631">
    <property type="entry name" value="N 2 ,N 2 -DIMETHYLGUANOSINE TRNA METHYLTRANSFERASE"/>
    <property type="match status" value="1"/>
</dbReference>
<dbReference type="Proteomes" id="UP000030764">
    <property type="component" value="Unassembled WGS sequence"/>
</dbReference>
<keyword evidence="1 10" id="KW-0820">tRNA-binding</keyword>
<dbReference type="Gene3D" id="3.30.56.70">
    <property type="entry name" value="N2,N2-dimethylguanosine tRNA methyltransferase, C-terminal domain"/>
    <property type="match status" value="1"/>
</dbReference>
<dbReference type="EMBL" id="KL363233">
    <property type="protein sequence ID" value="KFD52026.1"/>
    <property type="molecule type" value="Genomic_DNA"/>
</dbReference>
<evidence type="ECO:0000256" key="10">
    <source>
        <dbReference type="PROSITE-ProRule" id="PRU00958"/>
    </source>
</evidence>
<evidence type="ECO:0000256" key="3">
    <source>
        <dbReference type="ARBA" id="ARBA00022679"/>
    </source>
</evidence>
<dbReference type="InterPro" id="IPR029063">
    <property type="entry name" value="SAM-dependent_MTases_sf"/>
</dbReference>
<keyword evidence="6 10" id="KW-0694">RNA-binding</keyword>